<keyword evidence="2" id="KW-1185">Reference proteome</keyword>
<dbReference type="AlphaFoldDB" id="A0A919DFS1"/>
<reference evidence="1" key="1">
    <citation type="journal article" date="2014" name="Int. J. Syst. Evol. Microbiol.">
        <title>Complete genome sequence of Corynebacterium casei LMG S-19264T (=DSM 44701T), isolated from a smear-ripened cheese.</title>
        <authorList>
            <consortium name="US DOE Joint Genome Institute (JGI-PGF)"/>
            <person name="Walter F."/>
            <person name="Albersmeier A."/>
            <person name="Kalinowski J."/>
            <person name="Ruckert C."/>
        </authorList>
    </citation>
    <scope>NUCLEOTIDE SEQUENCE</scope>
    <source>
        <strain evidence="1">JCM 4784</strain>
    </source>
</reference>
<dbReference type="EMBL" id="BNBT01000005">
    <property type="protein sequence ID" value="GHE38720.1"/>
    <property type="molecule type" value="Genomic_DNA"/>
</dbReference>
<proteinExistence type="predicted"/>
<reference evidence="1" key="2">
    <citation type="submission" date="2020-09" db="EMBL/GenBank/DDBJ databases">
        <authorList>
            <person name="Sun Q."/>
            <person name="Ohkuma M."/>
        </authorList>
    </citation>
    <scope>NUCLEOTIDE SEQUENCE</scope>
    <source>
        <strain evidence="1">JCM 4784</strain>
    </source>
</reference>
<organism evidence="1 2">
    <name type="scientific">Streptomyces longispororuber</name>
    <dbReference type="NCBI Taxonomy" id="68230"/>
    <lineage>
        <taxon>Bacteria</taxon>
        <taxon>Bacillati</taxon>
        <taxon>Actinomycetota</taxon>
        <taxon>Actinomycetes</taxon>
        <taxon>Kitasatosporales</taxon>
        <taxon>Streptomycetaceae</taxon>
        <taxon>Streptomyces</taxon>
    </lineage>
</organism>
<evidence type="ECO:0000313" key="1">
    <source>
        <dbReference type="EMBL" id="GHE38720.1"/>
    </source>
</evidence>
<evidence type="ECO:0000313" key="2">
    <source>
        <dbReference type="Proteomes" id="UP000608024"/>
    </source>
</evidence>
<protein>
    <submittedName>
        <fullName evidence="1">Uncharacterized protein</fullName>
    </submittedName>
</protein>
<sequence length="64" mass="6607">MAETLLCGVIRGPTLSHPTACVGPFYVRTDGTPFADGAGAVSVARVVKLSAEGSPWRFREGSGV</sequence>
<name>A0A919DFS1_9ACTN</name>
<comment type="caution">
    <text evidence="1">The sequence shown here is derived from an EMBL/GenBank/DDBJ whole genome shotgun (WGS) entry which is preliminary data.</text>
</comment>
<gene>
    <name evidence="1" type="ORF">GCM10018785_05320</name>
</gene>
<dbReference type="Proteomes" id="UP000608024">
    <property type="component" value="Unassembled WGS sequence"/>
</dbReference>
<accession>A0A919DFS1</accession>